<dbReference type="InterPro" id="IPR011006">
    <property type="entry name" value="CheY-like_superfamily"/>
</dbReference>
<dbReference type="AlphaFoldDB" id="A0A1X9SUE8"/>
<keyword evidence="3" id="KW-1185">Reference proteome</keyword>
<dbReference type="SMART" id="SM00448">
    <property type="entry name" value="REC"/>
    <property type="match status" value="1"/>
</dbReference>
<dbReference type="KEGG" id="cdev:CIGN_1590"/>
<gene>
    <name evidence="2" type="ORF">CIGN_1590</name>
</gene>
<organism evidence="2 3">
    <name type="scientific">Campylobacter devanensis</name>
    <dbReference type="NCBI Taxonomy" id="3161138"/>
    <lineage>
        <taxon>Bacteria</taxon>
        <taxon>Pseudomonadati</taxon>
        <taxon>Campylobacterota</taxon>
        <taxon>Epsilonproteobacteria</taxon>
        <taxon>Campylobacterales</taxon>
        <taxon>Campylobacteraceae</taxon>
        <taxon>Campylobacter</taxon>
    </lineage>
</organism>
<accession>A0A381DBG2</accession>
<dbReference type="SUPFAM" id="SSF52172">
    <property type="entry name" value="CheY-like"/>
    <property type="match status" value="1"/>
</dbReference>
<dbReference type="Gene3D" id="3.40.50.2300">
    <property type="match status" value="1"/>
</dbReference>
<dbReference type="Proteomes" id="UP000194309">
    <property type="component" value="Chromosome"/>
</dbReference>
<dbReference type="EMBL" id="CP018788">
    <property type="protein sequence ID" value="ARQ99825.1"/>
    <property type="molecule type" value="Genomic_DNA"/>
</dbReference>
<protein>
    <submittedName>
        <fullName evidence="2">Receiver domain protein</fullName>
    </submittedName>
</protein>
<sequence>MRVLIVENEIYLAQSIASKLSEFGYSCEIATHIFEALRDDKYDVVLLSTSFGANEFYKVIENHKNSIIILLISYISSDTVLNPIKAGVSDYIQKPFMIEELVRKIKFFESFKRYETLNETYRIMLESAMIVNKPASLDHKKIKLPLIISSSKIQISDGFVFSYAKESGLNCKIVDAKLGFDIKALLPNSFIYIRNIDELSLDARANMLDSLRGTPTIVHSASDHIGFNFMMLGEPRAAMMSDILSIDEYVKQMILLYQDILPDTEISKKLGISRKSIWERRKRHDIYRQK</sequence>
<evidence type="ECO:0000313" key="2">
    <source>
        <dbReference type="EMBL" id="ARQ99825.1"/>
    </source>
</evidence>
<reference evidence="2 3" key="1">
    <citation type="journal article" date="2017" name="Genome Biol. Evol.">
        <title>Comparative Genomic Analysis Identifies a Campylobacter Clade Deficient in Selenium Metabolism.</title>
        <authorList>
            <person name="Miller W.G."/>
            <person name="Yee E."/>
            <person name="Lopes B.S."/>
            <person name="Chapman M.H."/>
            <person name="Huynh S."/>
            <person name="Bono J.L."/>
            <person name="Parker C.T."/>
            <person name="Strachan N.J.C."/>
            <person name="Forbes K.J."/>
        </authorList>
    </citation>
    <scope>NUCLEOTIDE SEQUENCE [LARGE SCALE GENOMIC DNA]</scope>
    <source>
        <strain evidence="2 3">NCTC 13003</strain>
    </source>
</reference>
<dbReference type="STRING" id="1660064.CIGN_1590"/>
<dbReference type="Pfam" id="PF00072">
    <property type="entry name" value="Response_reg"/>
    <property type="match status" value="1"/>
</dbReference>
<dbReference type="GO" id="GO:0000160">
    <property type="term" value="P:phosphorelay signal transduction system"/>
    <property type="evidence" value="ECO:0007669"/>
    <property type="project" value="InterPro"/>
</dbReference>
<evidence type="ECO:0000313" key="3">
    <source>
        <dbReference type="Proteomes" id="UP000194309"/>
    </source>
</evidence>
<comment type="caution">
    <text evidence="1">Lacks conserved residue(s) required for the propagation of feature annotation.</text>
</comment>
<name>A0A1X9SUE8_9BACT</name>
<accession>A0A1X9SUE8</accession>
<dbReference type="InterPro" id="IPR001789">
    <property type="entry name" value="Sig_transdc_resp-reg_receiver"/>
</dbReference>
<evidence type="ECO:0000256" key="1">
    <source>
        <dbReference type="PROSITE-ProRule" id="PRU00169"/>
    </source>
</evidence>
<dbReference type="OrthoDB" id="5328903at2"/>
<proteinExistence type="predicted"/>
<dbReference type="PROSITE" id="PS50110">
    <property type="entry name" value="RESPONSE_REGULATORY"/>
    <property type="match status" value="1"/>
</dbReference>